<keyword evidence="3" id="KW-1185">Reference proteome</keyword>
<evidence type="ECO:0000313" key="2">
    <source>
        <dbReference type="EMBL" id="GAA0321183.1"/>
    </source>
</evidence>
<gene>
    <name evidence="2" type="ORF">GCM10008967_09650</name>
</gene>
<comment type="caution">
    <text evidence="2">The sequence shown here is derived from an EMBL/GenBank/DDBJ whole genome shotgun (WGS) entry which is preliminary data.</text>
</comment>
<feature type="domain" description="Serine aminopeptidase S33" evidence="1">
    <location>
        <begin position="70"/>
        <end position="168"/>
    </location>
</feature>
<dbReference type="Pfam" id="PF12146">
    <property type="entry name" value="Hydrolase_4"/>
    <property type="match status" value="1"/>
</dbReference>
<accession>A0ABP3FQ79</accession>
<proteinExistence type="predicted"/>
<dbReference type="InterPro" id="IPR029058">
    <property type="entry name" value="AB_hydrolase_fold"/>
</dbReference>
<name>A0ABP3FQ79_9BACI</name>
<dbReference type="InterPro" id="IPR022742">
    <property type="entry name" value="Hydrolase_4"/>
</dbReference>
<dbReference type="InterPro" id="IPR050261">
    <property type="entry name" value="FrsA_esterase"/>
</dbReference>
<sequence>MFFSLIACLIILSSFITFVWILTVKSQTPKKIVVDRTPDVPYENVTFKSGTNGVKGWFIPSKISGGKSPLIIIIHGWGSNRSRMKRYIKPLYSEGYSLLLFDVRSHGESEDVKAPTVKIFREDVIAAIQYAKSRNEIDPNRIGILAHSFGGLGSIIANQEDLGIQAVVADSIPVQFSTIMKAALKMYKMPYYPLGPMMINIMFIRAGISRNELKEYDVPKALRNRKSAVFLVHSKKDDFVPSTELDYIVRQVDIPHIYVESKGHRSSETDPKFWNHVLPFFHNHLHGTGGQVSCPTKMPL</sequence>
<protein>
    <recommendedName>
        <fullName evidence="1">Serine aminopeptidase S33 domain-containing protein</fullName>
    </recommendedName>
</protein>
<evidence type="ECO:0000259" key="1">
    <source>
        <dbReference type="Pfam" id="PF12146"/>
    </source>
</evidence>
<dbReference type="Proteomes" id="UP001500782">
    <property type="component" value="Unassembled WGS sequence"/>
</dbReference>
<dbReference type="SUPFAM" id="SSF53474">
    <property type="entry name" value="alpha/beta-Hydrolases"/>
    <property type="match status" value="1"/>
</dbReference>
<dbReference type="Gene3D" id="3.40.50.1820">
    <property type="entry name" value="alpha/beta hydrolase"/>
    <property type="match status" value="1"/>
</dbReference>
<reference evidence="3" key="1">
    <citation type="journal article" date="2019" name="Int. J. Syst. Evol. Microbiol.">
        <title>The Global Catalogue of Microorganisms (GCM) 10K type strain sequencing project: providing services to taxonomists for standard genome sequencing and annotation.</title>
        <authorList>
            <consortium name="The Broad Institute Genomics Platform"/>
            <consortium name="The Broad Institute Genome Sequencing Center for Infectious Disease"/>
            <person name="Wu L."/>
            <person name="Ma J."/>
        </authorList>
    </citation>
    <scope>NUCLEOTIDE SEQUENCE [LARGE SCALE GENOMIC DNA]</scope>
    <source>
        <strain evidence="3">JCM 9731</strain>
    </source>
</reference>
<dbReference type="EMBL" id="BAAADJ010000009">
    <property type="protein sequence ID" value="GAA0321183.1"/>
    <property type="molecule type" value="Genomic_DNA"/>
</dbReference>
<organism evidence="2 3">
    <name type="scientific">Bacillus carboniphilus</name>
    <dbReference type="NCBI Taxonomy" id="86663"/>
    <lineage>
        <taxon>Bacteria</taxon>
        <taxon>Bacillati</taxon>
        <taxon>Bacillota</taxon>
        <taxon>Bacilli</taxon>
        <taxon>Bacillales</taxon>
        <taxon>Bacillaceae</taxon>
        <taxon>Bacillus</taxon>
    </lineage>
</organism>
<evidence type="ECO:0000313" key="3">
    <source>
        <dbReference type="Proteomes" id="UP001500782"/>
    </source>
</evidence>
<dbReference type="PANTHER" id="PTHR22946">
    <property type="entry name" value="DIENELACTONE HYDROLASE DOMAIN-CONTAINING PROTEIN-RELATED"/>
    <property type="match status" value="1"/>
</dbReference>